<dbReference type="PROSITE" id="PS51063">
    <property type="entry name" value="HTH_CRP_2"/>
    <property type="match status" value="1"/>
</dbReference>
<feature type="domain" description="HTH crp-type" evidence="5">
    <location>
        <begin position="154"/>
        <end position="221"/>
    </location>
</feature>
<dbReference type="GO" id="GO:0006355">
    <property type="term" value="P:regulation of DNA-templated transcription"/>
    <property type="evidence" value="ECO:0007669"/>
    <property type="project" value="InterPro"/>
</dbReference>
<dbReference type="PROSITE" id="PS50042">
    <property type="entry name" value="CNMP_BINDING_3"/>
    <property type="match status" value="1"/>
</dbReference>
<organism evidence="6 7">
    <name type="scientific">Megasphaera vaginalis</name>
    <name type="common">ex Srinivasan et al. 2021</name>
    <dbReference type="NCBI Taxonomy" id="1111454"/>
    <lineage>
        <taxon>Bacteria</taxon>
        <taxon>Bacillati</taxon>
        <taxon>Bacillota</taxon>
        <taxon>Negativicutes</taxon>
        <taxon>Veillonellales</taxon>
        <taxon>Veillonellaceae</taxon>
        <taxon>Megasphaera</taxon>
    </lineage>
</organism>
<keyword evidence="1" id="KW-0805">Transcription regulation</keyword>
<keyword evidence="3" id="KW-0804">Transcription</keyword>
<evidence type="ECO:0000259" key="5">
    <source>
        <dbReference type="PROSITE" id="PS51063"/>
    </source>
</evidence>
<dbReference type="eggNOG" id="COG0664">
    <property type="taxonomic scope" value="Bacteria"/>
</dbReference>
<dbReference type="EMBL" id="AWXA01000062">
    <property type="protein sequence ID" value="ERT56536.1"/>
    <property type="molecule type" value="Genomic_DNA"/>
</dbReference>
<proteinExistence type="predicted"/>
<gene>
    <name evidence="6" type="ORF">HMPREF1250_1600</name>
</gene>
<dbReference type="PATRIC" id="fig|1111454.3.peg.2239"/>
<accession>U7UB35</accession>
<feature type="domain" description="Cyclic nucleotide-binding" evidence="4">
    <location>
        <begin position="13"/>
        <end position="111"/>
    </location>
</feature>
<dbReference type="GO" id="GO:0003677">
    <property type="term" value="F:DNA binding"/>
    <property type="evidence" value="ECO:0007669"/>
    <property type="project" value="UniProtKB-KW"/>
</dbReference>
<evidence type="ECO:0000256" key="2">
    <source>
        <dbReference type="ARBA" id="ARBA00023125"/>
    </source>
</evidence>
<dbReference type="RefSeq" id="WP_023054699.1">
    <property type="nucleotide sequence ID" value="NZ_AWXA01000062.1"/>
</dbReference>
<dbReference type="STRING" id="1111454.HMPREF1250_1600"/>
<dbReference type="InterPro" id="IPR012318">
    <property type="entry name" value="HTH_CRP"/>
</dbReference>
<dbReference type="SMART" id="SM00100">
    <property type="entry name" value="cNMP"/>
    <property type="match status" value="1"/>
</dbReference>
<sequence>METYTAIIKESVLFNHMDAADVGPFLESMGARKRKFSKGSFVFYAGDDIKTIGFVVKGIVHIVQEDYWGNRNILARIQAGNLFGEAFAALPDAQSEVDVIVTEDAEIIFVDVTKILHGGVVLTPQQGQFVSNLLALMAQKNLILTRKIRYISQRSTRQKLMAYLSDEARSRRSATFRIDFNRQQLADFLSVDRSAMSSELSRMKAEGLIDYKKEKFTLKEI</sequence>
<protein>
    <submittedName>
        <fullName evidence="6">Cyclic nucleotide-binding domain protein</fullName>
    </submittedName>
</protein>
<dbReference type="OrthoDB" id="3176638at2"/>
<comment type="caution">
    <text evidence="6">The sequence shown here is derived from an EMBL/GenBank/DDBJ whole genome shotgun (WGS) entry which is preliminary data.</text>
</comment>
<dbReference type="Gene3D" id="2.60.120.10">
    <property type="entry name" value="Jelly Rolls"/>
    <property type="match status" value="1"/>
</dbReference>
<dbReference type="InterPro" id="IPR000595">
    <property type="entry name" value="cNMP-bd_dom"/>
</dbReference>
<evidence type="ECO:0000256" key="3">
    <source>
        <dbReference type="ARBA" id="ARBA00023163"/>
    </source>
</evidence>
<reference evidence="6 7" key="1">
    <citation type="submission" date="2013-09" db="EMBL/GenBank/DDBJ databases">
        <authorList>
            <person name="Durkin A.S."/>
            <person name="Haft D.R."/>
            <person name="McCorrison J."/>
            <person name="Torralba M."/>
            <person name="Gillis M."/>
            <person name="Haft D.H."/>
            <person name="Methe B."/>
            <person name="Sutton G."/>
            <person name="Nelson K.E."/>
        </authorList>
    </citation>
    <scope>NUCLEOTIDE SEQUENCE [LARGE SCALE GENOMIC DNA]</scope>
    <source>
        <strain evidence="6 7">BV3C16-1</strain>
    </source>
</reference>
<keyword evidence="2" id="KW-0238">DNA-binding</keyword>
<dbReference type="InterPro" id="IPR018490">
    <property type="entry name" value="cNMP-bd_dom_sf"/>
</dbReference>
<dbReference type="Pfam" id="PF00027">
    <property type="entry name" value="cNMP_binding"/>
    <property type="match status" value="1"/>
</dbReference>
<evidence type="ECO:0000313" key="7">
    <source>
        <dbReference type="Proteomes" id="UP000017090"/>
    </source>
</evidence>
<dbReference type="InterPro" id="IPR036390">
    <property type="entry name" value="WH_DNA-bd_sf"/>
</dbReference>
<name>U7UB35_9FIRM</name>
<keyword evidence="7" id="KW-1185">Reference proteome</keyword>
<dbReference type="InterPro" id="IPR014710">
    <property type="entry name" value="RmlC-like_jellyroll"/>
</dbReference>
<dbReference type="SUPFAM" id="SSF51206">
    <property type="entry name" value="cAMP-binding domain-like"/>
    <property type="match status" value="1"/>
</dbReference>
<evidence type="ECO:0000313" key="6">
    <source>
        <dbReference type="EMBL" id="ERT56536.1"/>
    </source>
</evidence>
<dbReference type="CDD" id="cd00038">
    <property type="entry name" value="CAP_ED"/>
    <property type="match status" value="1"/>
</dbReference>
<dbReference type="AlphaFoldDB" id="U7UB35"/>
<evidence type="ECO:0000256" key="1">
    <source>
        <dbReference type="ARBA" id="ARBA00023015"/>
    </source>
</evidence>
<dbReference type="Pfam" id="PF13545">
    <property type="entry name" value="HTH_Crp_2"/>
    <property type="match status" value="1"/>
</dbReference>
<dbReference type="Proteomes" id="UP000017090">
    <property type="component" value="Unassembled WGS sequence"/>
</dbReference>
<dbReference type="SUPFAM" id="SSF46785">
    <property type="entry name" value="Winged helix' DNA-binding domain"/>
    <property type="match status" value="1"/>
</dbReference>
<evidence type="ECO:0000259" key="4">
    <source>
        <dbReference type="PROSITE" id="PS50042"/>
    </source>
</evidence>